<evidence type="ECO:0000313" key="4">
    <source>
        <dbReference type="Proteomes" id="UP000282971"/>
    </source>
</evidence>
<evidence type="ECO:0000259" key="2">
    <source>
        <dbReference type="PROSITE" id="PS50930"/>
    </source>
</evidence>
<proteinExistence type="predicted"/>
<keyword evidence="4" id="KW-1185">Reference proteome</keyword>
<organism evidence="3 4">
    <name type="scientific">Sphingomonas crocodyli</name>
    <dbReference type="NCBI Taxonomy" id="1979270"/>
    <lineage>
        <taxon>Bacteria</taxon>
        <taxon>Pseudomonadati</taxon>
        <taxon>Pseudomonadota</taxon>
        <taxon>Alphaproteobacteria</taxon>
        <taxon>Sphingomonadales</taxon>
        <taxon>Sphingomonadaceae</taxon>
        <taxon>Sphingomonas</taxon>
    </lineage>
</organism>
<comment type="caution">
    <text evidence="3">The sequence shown here is derived from an EMBL/GenBank/DDBJ whole genome shotgun (WGS) entry which is preliminary data.</text>
</comment>
<dbReference type="Pfam" id="PF04397">
    <property type="entry name" value="LytTR"/>
    <property type="match status" value="1"/>
</dbReference>
<dbReference type="SMART" id="SM00850">
    <property type="entry name" value="LytTR"/>
    <property type="match status" value="1"/>
</dbReference>
<feature type="domain" description="HTH LytTR-type" evidence="2">
    <location>
        <begin position="160"/>
        <end position="249"/>
    </location>
</feature>
<dbReference type="GO" id="GO:0003677">
    <property type="term" value="F:DNA binding"/>
    <property type="evidence" value="ECO:0007669"/>
    <property type="project" value="InterPro"/>
</dbReference>
<feature type="transmembrane region" description="Helical" evidence="1">
    <location>
        <begin position="37"/>
        <end position="58"/>
    </location>
</feature>
<dbReference type="PROSITE" id="PS50930">
    <property type="entry name" value="HTH_LYTTR"/>
    <property type="match status" value="1"/>
</dbReference>
<evidence type="ECO:0000313" key="3">
    <source>
        <dbReference type="EMBL" id="RVT94984.1"/>
    </source>
</evidence>
<feature type="transmembrane region" description="Helical" evidence="1">
    <location>
        <begin position="70"/>
        <end position="89"/>
    </location>
</feature>
<dbReference type="Gene3D" id="2.40.50.1020">
    <property type="entry name" value="LytTr DNA-binding domain"/>
    <property type="match status" value="1"/>
</dbReference>
<keyword evidence="1" id="KW-1133">Transmembrane helix</keyword>
<dbReference type="OrthoDB" id="7028951at2"/>
<keyword evidence="1" id="KW-0472">Membrane</keyword>
<keyword evidence="1" id="KW-0812">Transmembrane</keyword>
<feature type="transmembrane region" description="Helical" evidence="1">
    <location>
        <begin position="109"/>
        <end position="126"/>
    </location>
</feature>
<feature type="transmembrane region" description="Helical" evidence="1">
    <location>
        <begin position="7"/>
        <end position="31"/>
    </location>
</feature>
<evidence type="ECO:0000256" key="1">
    <source>
        <dbReference type="SAM" id="Phobius"/>
    </source>
</evidence>
<name>A0A437MBG0_9SPHN</name>
<dbReference type="InterPro" id="IPR007492">
    <property type="entry name" value="LytTR_DNA-bd_dom"/>
</dbReference>
<sequence>MILRGFLIDLTVMGFLAIAFALLGPFGTFAMPLSIRLLYWLVLAIAGYAIFFPAMRFVSARGPALALPMPGLWAATCLAMSAPMTIVVWLANHMVGADRPLAIDTILTLYFYIVVVSAIVCLIFWFRRSRAETPMPQADSVMAAAAPSPFLDRLPPHLGRDLIALEMEDHYVRAHTTRGSDLILLRLRDAVAELGGVDGAQVHRSWWVARDAIEKVARDGRNVRLELRGGLTAPVARNVVPELREQGWL</sequence>
<dbReference type="Proteomes" id="UP000282971">
    <property type="component" value="Unassembled WGS sequence"/>
</dbReference>
<dbReference type="EMBL" id="SACN01000001">
    <property type="protein sequence ID" value="RVT94984.1"/>
    <property type="molecule type" value="Genomic_DNA"/>
</dbReference>
<gene>
    <name evidence="3" type="ORF">EOD43_01025</name>
</gene>
<accession>A0A437MBG0</accession>
<dbReference type="AlphaFoldDB" id="A0A437MBG0"/>
<protein>
    <submittedName>
        <fullName evidence="3">LytTR family transcriptional regulator</fullName>
    </submittedName>
</protein>
<reference evidence="3 4" key="1">
    <citation type="submission" date="2019-01" db="EMBL/GenBank/DDBJ databases">
        <authorList>
            <person name="Chen W.-M."/>
        </authorList>
    </citation>
    <scope>NUCLEOTIDE SEQUENCE [LARGE SCALE GENOMIC DNA]</scope>
    <source>
        <strain evidence="3 4">CCP-7</strain>
    </source>
</reference>